<dbReference type="Gene3D" id="3.10.450.10">
    <property type="match status" value="1"/>
</dbReference>
<protein>
    <recommendedName>
        <fullName evidence="4">Cystatin domain-containing protein</fullName>
    </recommendedName>
</protein>
<dbReference type="SUPFAM" id="SSF54403">
    <property type="entry name" value="Cystatin/monellin"/>
    <property type="match status" value="1"/>
</dbReference>
<feature type="chain" id="PRO_5042257625" description="Cystatin domain-containing protein" evidence="1">
    <location>
        <begin position="23"/>
        <end position="170"/>
    </location>
</feature>
<reference evidence="2" key="1">
    <citation type="submission" date="2022-04" db="EMBL/GenBank/DDBJ databases">
        <authorList>
            <person name="Xu L."/>
            <person name="Lv Z."/>
        </authorList>
    </citation>
    <scope>NUCLEOTIDE SEQUENCE</scope>
    <source>
        <strain evidence="2">LV_2022a</strain>
    </source>
</reference>
<dbReference type="CDD" id="cd00042">
    <property type="entry name" value="CY"/>
    <property type="match status" value="1"/>
</dbReference>
<proteinExistence type="predicted"/>
<sequence length="170" mass="19534">MNSFNLAIVLIANVITLQSCTGFSIEAFQRISEYTPYSSLNQSLIKQSILLANKMSNSFYWFTHNNISNTTTQIVAGLMFHYNLHLVRTNCTKKSIFKGVNNTNDSKCRKNNKTAGVVCSVQALYRPWEKNQYDIKITDCKSNVKQSLRKENRLKKPIRHYTNTSSMLIH</sequence>
<dbReference type="PROSITE" id="PS00287">
    <property type="entry name" value="CYSTATIN"/>
    <property type="match status" value="1"/>
</dbReference>
<organism evidence="2 3">
    <name type="scientific">Schistosoma mekongi</name>
    <name type="common">Parasitic worm</name>
    <dbReference type="NCBI Taxonomy" id="38744"/>
    <lineage>
        <taxon>Eukaryota</taxon>
        <taxon>Metazoa</taxon>
        <taxon>Spiralia</taxon>
        <taxon>Lophotrochozoa</taxon>
        <taxon>Platyhelminthes</taxon>
        <taxon>Trematoda</taxon>
        <taxon>Digenea</taxon>
        <taxon>Strigeidida</taxon>
        <taxon>Schistosomatoidea</taxon>
        <taxon>Schistosomatidae</taxon>
        <taxon>Schistosoma</taxon>
    </lineage>
</organism>
<keyword evidence="3" id="KW-1185">Reference proteome</keyword>
<reference evidence="2" key="2">
    <citation type="journal article" date="2023" name="Infect Dis Poverty">
        <title>Chromosome-scale genome of the human blood fluke Schistosoma mekongi and its implications for public health.</title>
        <authorList>
            <person name="Zhou M."/>
            <person name="Xu L."/>
            <person name="Xu D."/>
            <person name="Chen W."/>
            <person name="Khan J."/>
            <person name="Hu Y."/>
            <person name="Huang H."/>
            <person name="Wei H."/>
            <person name="Zhang Y."/>
            <person name="Chusongsang P."/>
            <person name="Tanasarnprasert K."/>
            <person name="Hu X."/>
            <person name="Limpanont Y."/>
            <person name="Lv Z."/>
        </authorList>
    </citation>
    <scope>NUCLEOTIDE SEQUENCE</scope>
    <source>
        <strain evidence="2">LV_2022a</strain>
    </source>
</reference>
<dbReference type="InterPro" id="IPR000010">
    <property type="entry name" value="Cystatin_dom"/>
</dbReference>
<evidence type="ECO:0008006" key="4">
    <source>
        <dbReference type="Google" id="ProtNLM"/>
    </source>
</evidence>
<evidence type="ECO:0000313" key="2">
    <source>
        <dbReference type="EMBL" id="KAK4467400.1"/>
    </source>
</evidence>
<dbReference type="InterPro" id="IPR018073">
    <property type="entry name" value="Prot_inh_cystat_CS"/>
</dbReference>
<dbReference type="Proteomes" id="UP001292079">
    <property type="component" value="Unassembled WGS sequence"/>
</dbReference>
<gene>
    <name evidence="2" type="ORF">MN116_008813</name>
</gene>
<dbReference type="InterPro" id="IPR046350">
    <property type="entry name" value="Cystatin_sf"/>
</dbReference>
<evidence type="ECO:0000256" key="1">
    <source>
        <dbReference type="SAM" id="SignalP"/>
    </source>
</evidence>
<keyword evidence="1" id="KW-0732">Signal</keyword>
<feature type="signal peptide" evidence="1">
    <location>
        <begin position="1"/>
        <end position="22"/>
    </location>
</feature>
<evidence type="ECO:0000313" key="3">
    <source>
        <dbReference type="Proteomes" id="UP001292079"/>
    </source>
</evidence>
<dbReference type="EMBL" id="JALJAT010000108">
    <property type="protein sequence ID" value="KAK4467400.1"/>
    <property type="molecule type" value="Genomic_DNA"/>
</dbReference>
<name>A0AAE1Z5B3_SCHME</name>
<comment type="caution">
    <text evidence="2">The sequence shown here is derived from an EMBL/GenBank/DDBJ whole genome shotgun (WGS) entry which is preliminary data.</text>
</comment>
<accession>A0AAE1Z5B3</accession>
<dbReference type="GO" id="GO:0004869">
    <property type="term" value="F:cysteine-type endopeptidase inhibitor activity"/>
    <property type="evidence" value="ECO:0007669"/>
    <property type="project" value="InterPro"/>
</dbReference>
<dbReference type="AlphaFoldDB" id="A0AAE1Z5B3"/>